<dbReference type="PANTHER" id="PTHR12613:SF0">
    <property type="entry name" value="ERO1-LIKE PROTEIN"/>
    <property type="match status" value="1"/>
</dbReference>
<sequence length="483" mass="55425">MLSPARLMLLPLLVCHCVTTTNWSDKVSDACFCKLQGEVDDCSCKVESLDSLNNNKIYPRLKSLMTNNYFKYFKVNLKKRCPFWTDDSRCAMKDCHVNVCEPDSVPFADKKENKQEPENKYSKEAQNGNHANCEEERELGALDTSLSDESKKKFREWKAYDDSLDMFCEIDDEHSADVQYVDLLKNPERYTGYKGASPRRIWRSVYEENCFNMYSRSTTKRTSRKLGASSYSEGPAKPVAYGPRDDKLSNDCLQGMCLEKRTFYRLISGLHTSINIHLCDQYLFPSINAFGPPEWGPNVKEFKKRFDPETSDGQGPQRLKNLYFAYLVELRALAKAAPYLEQEEFFTGTFGHDDEVRLAVHDFLQVVREFPEHFDESKLFQGNSAQTKKLKIEFRDHFRNISRIMDCVGCDKCKLWGKLQVLGMGTALKILFSGSSMGLASTVSADFKADFQLTRTEIVALFNAFGRLSSSIYALENFRALMR</sequence>
<comment type="cofactor">
    <cofactor evidence="1 17">
        <name>FAD</name>
        <dbReference type="ChEBI" id="CHEBI:57692"/>
    </cofactor>
</comment>
<feature type="binding site" evidence="17">
    <location>
        <position position="271"/>
    </location>
    <ligand>
        <name>FAD</name>
        <dbReference type="ChEBI" id="CHEBI:57692"/>
    </ligand>
</feature>
<keyword evidence="13 18" id="KW-1015">Disulfide bond</keyword>
<dbReference type="GO" id="GO:0015035">
    <property type="term" value="F:protein-disulfide reductase activity"/>
    <property type="evidence" value="ECO:0007669"/>
    <property type="project" value="InterPro"/>
</dbReference>
<evidence type="ECO:0000313" key="22">
    <source>
        <dbReference type="Proteomes" id="UP001374579"/>
    </source>
</evidence>
<evidence type="ECO:0000256" key="6">
    <source>
        <dbReference type="ARBA" id="ARBA00022630"/>
    </source>
</evidence>
<dbReference type="GO" id="GO:0016972">
    <property type="term" value="F:thiol oxidase activity"/>
    <property type="evidence" value="ECO:0007669"/>
    <property type="project" value="InterPro"/>
</dbReference>
<evidence type="ECO:0000256" key="4">
    <source>
        <dbReference type="ARBA" id="ARBA00011802"/>
    </source>
</evidence>
<evidence type="ECO:0000256" key="5">
    <source>
        <dbReference type="ARBA" id="ARBA00022448"/>
    </source>
</evidence>
<proteinExistence type="inferred from homology"/>
<evidence type="ECO:0000256" key="11">
    <source>
        <dbReference type="ARBA" id="ARBA00023002"/>
    </source>
</evidence>
<evidence type="ECO:0000256" key="2">
    <source>
        <dbReference type="ARBA" id="ARBA00004367"/>
    </source>
</evidence>
<dbReference type="PANTHER" id="PTHR12613">
    <property type="entry name" value="ERO1-RELATED"/>
    <property type="match status" value="1"/>
</dbReference>
<keyword evidence="9 17" id="KW-0274">FAD</keyword>
<evidence type="ECO:0000256" key="13">
    <source>
        <dbReference type="ARBA" id="ARBA00023157"/>
    </source>
</evidence>
<feature type="disulfide bond" description="Redox-active" evidence="18">
    <location>
        <begin position="90"/>
        <end position="95"/>
    </location>
</feature>
<dbReference type="Proteomes" id="UP001374579">
    <property type="component" value="Unassembled WGS sequence"/>
</dbReference>
<evidence type="ECO:0000256" key="7">
    <source>
        <dbReference type="ARBA" id="ARBA00022729"/>
    </source>
</evidence>
<keyword evidence="22" id="KW-1185">Reference proteome</keyword>
<keyword evidence="11" id="KW-0560">Oxidoreductase</keyword>
<keyword evidence="6" id="KW-0285">Flavoprotein</keyword>
<feature type="active site" evidence="16">
    <location>
        <position position="413"/>
    </location>
</feature>
<dbReference type="GO" id="GO:0071949">
    <property type="term" value="F:FAD binding"/>
    <property type="evidence" value="ECO:0007669"/>
    <property type="project" value="InterPro"/>
</dbReference>
<feature type="disulfide bond" evidence="18">
    <location>
        <begin position="133"/>
        <end position="168"/>
    </location>
</feature>
<feature type="region of interest" description="Disordered" evidence="19">
    <location>
        <begin position="108"/>
        <end position="133"/>
    </location>
</feature>
<evidence type="ECO:0000256" key="14">
    <source>
        <dbReference type="ARBA" id="ARBA00023180"/>
    </source>
</evidence>
<dbReference type="Pfam" id="PF04137">
    <property type="entry name" value="ERO1"/>
    <property type="match status" value="1"/>
</dbReference>
<evidence type="ECO:0000256" key="3">
    <source>
        <dbReference type="ARBA" id="ARBA00008277"/>
    </source>
</evidence>
<comment type="subunit">
    <text evidence="4">May function both as a monomer and a homodimer.</text>
</comment>
<feature type="signal peptide" evidence="20">
    <location>
        <begin position="1"/>
        <end position="20"/>
    </location>
</feature>
<dbReference type="InterPro" id="IPR037192">
    <property type="entry name" value="ERO1-like_sf"/>
</dbReference>
<dbReference type="EMBL" id="JBAMIC010000008">
    <property type="protein sequence ID" value="KAK7104722.1"/>
    <property type="molecule type" value="Genomic_DNA"/>
</dbReference>
<dbReference type="GO" id="GO:0034975">
    <property type="term" value="P:protein folding in endoplasmic reticulum"/>
    <property type="evidence" value="ECO:0007669"/>
    <property type="project" value="InterPro"/>
</dbReference>
<evidence type="ECO:0000256" key="17">
    <source>
        <dbReference type="PIRSR" id="PIRSR017205-2"/>
    </source>
</evidence>
<feature type="chain" id="PRO_5042981284" evidence="20">
    <location>
        <begin position="21"/>
        <end position="483"/>
    </location>
</feature>
<dbReference type="AlphaFoldDB" id="A0AAN9BFS9"/>
<feature type="compositionally biased region" description="Basic and acidic residues" evidence="19">
    <location>
        <begin position="108"/>
        <end position="123"/>
    </location>
</feature>
<comment type="subcellular location">
    <subcellularLocation>
        <location evidence="2">Endoplasmic reticulum membrane</location>
        <topology evidence="2">Peripheral membrane protein</topology>
        <orientation evidence="2">Lumenal side</orientation>
    </subcellularLocation>
</comment>
<protein>
    <submittedName>
        <fullName evidence="21">Uncharacterized protein</fullName>
    </submittedName>
</protein>
<organism evidence="21 22">
    <name type="scientific">Littorina saxatilis</name>
    <dbReference type="NCBI Taxonomy" id="31220"/>
    <lineage>
        <taxon>Eukaryota</taxon>
        <taxon>Metazoa</taxon>
        <taxon>Spiralia</taxon>
        <taxon>Lophotrochozoa</taxon>
        <taxon>Mollusca</taxon>
        <taxon>Gastropoda</taxon>
        <taxon>Caenogastropoda</taxon>
        <taxon>Littorinimorpha</taxon>
        <taxon>Littorinoidea</taxon>
        <taxon>Littorinidae</taxon>
        <taxon>Littorina</taxon>
    </lineage>
</organism>
<dbReference type="PIRSF" id="PIRSF017205">
    <property type="entry name" value="ERO1"/>
    <property type="match status" value="1"/>
</dbReference>
<feature type="disulfide bond" description="Redox-active" evidence="18">
    <location>
        <begin position="410"/>
        <end position="413"/>
    </location>
</feature>
<name>A0AAN9BFS9_9CAEN</name>
<evidence type="ECO:0000256" key="19">
    <source>
        <dbReference type="SAM" id="MobiDB-lite"/>
    </source>
</evidence>
<dbReference type="GO" id="GO:0005789">
    <property type="term" value="C:endoplasmic reticulum membrane"/>
    <property type="evidence" value="ECO:0007669"/>
    <property type="project" value="UniProtKB-SubCell"/>
</dbReference>
<keyword evidence="7 20" id="KW-0732">Signal</keyword>
<feature type="binding site" evidence="17">
    <location>
        <position position="189"/>
    </location>
    <ligand>
        <name>FAD</name>
        <dbReference type="ChEBI" id="CHEBI:57692"/>
    </ligand>
</feature>
<feature type="binding site" evidence="17">
    <location>
        <position position="202"/>
    </location>
    <ligand>
        <name>FAD</name>
        <dbReference type="ChEBI" id="CHEBI:57692"/>
    </ligand>
</feature>
<comment type="caution">
    <text evidence="21">The sequence shown here is derived from an EMBL/GenBank/DDBJ whole genome shotgun (WGS) entry which is preliminary data.</text>
</comment>
<gene>
    <name evidence="21" type="ORF">V1264_019389</name>
</gene>
<accession>A0AAN9BFS9</accession>
<evidence type="ECO:0000256" key="15">
    <source>
        <dbReference type="ARBA" id="ARBA00023284"/>
    </source>
</evidence>
<keyword evidence="5" id="KW-0813">Transport</keyword>
<evidence type="ECO:0000256" key="16">
    <source>
        <dbReference type="PIRSR" id="PIRSR017205-1"/>
    </source>
</evidence>
<keyword evidence="14" id="KW-0325">Glycoprotein</keyword>
<evidence type="ECO:0000256" key="10">
    <source>
        <dbReference type="ARBA" id="ARBA00022982"/>
    </source>
</evidence>
<keyword evidence="15" id="KW-0676">Redox-active center</keyword>
<keyword evidence="12" id="KW-0472">Membrane</keyword>
<feature type="binding site" evidence="17">
    <location>
        <position position="191"/>
    </location>
    <ligand>
        <name>FAD</name>
        <dbReference type="ChEBI" id="CHEBI:57692"/>
    </ligand>
</feature>
<feature type="binding site" evidence="17">
    <location>
        <position position="268"/>
    </location>
    <ligand>
        <name>FAD</name>
        <dbReference type="ChEBI" id="CHEBI:57692"/>
    </ligand>
</feature>
<evidence type="ECO:0000256" key="20">
    <source>
        <dbReference type="SAM" id="SignalP"/>
    </source>
</evidence>
<feature type="binding site" evidence="17">
    <location>
        <position position="305"/>
    </location>
    <ligand>
        <name>FAD</name>
        <dbReference type="ChEBI" id="CHEBI:57692"/>
    </ligand>
</feature>
<evidence type="ECO:0000256" key="12">
    <source>
        <dbReference type="ARBA" id="ARBA00023136"/>
    </source>
</evidence>
<evidence type="ECO:0000313" key="21">
    <source>
        <dbReference type="EMBL" id="KAK7104722.1"/>
    </source>
</evidence>
<evidence type="ECO:0000256" key="1">
    <source>
        <dbReference type="ARBA" id="ARBA00001974"/>
    </source>
</evidence>
<evidence type="ECO:0000256" key="9">
    <source>
        <dbReference type="ARBA" id="ARBA00022827"/>
    </source>
</evidence>
<evidence type="ECO:0000256" key="8">
    <source>
        <dbReference type="ARBA" id="ARBA00022824"/>
    </source>
</evidence>
<keyword evidence="10" id="KW-0249">Electron transport</keyword>
<comment type="similarity">
    <text evidence="3">Belongs to the EROs family.</text>
</comment>
<dbReference type="SUPFAM" id="SSF110019">
    <property type="entry name" value="ERO1-like"/>
    <property type="match status" value="1"/>
</dbReference>
<evidence type="ECO:0000256" key="18">
    <source>
        <dbReference type="PIRSR" id="PIRSR017205-3"/>
    </source>
</evidence>
<reference evidence="21 22" key="1">
    <citation type="submission" date="2024-02" db="EMBL/GenBank/DDBJ databases">
        <title>Chromosome-scale genome assembly of the rough periwinkle Littorina saxatilis.</title>
        <authorList>
            <person name="De Jode A."/>
            <person name="Faria R."/>
            <person name="Formenti G."/>
            <person name="Sims Y."/>
            <person name="Smith T.P."/>
            <person name="Tracey A."/>
            <person name="Wood J.M.D."/>
            <person name="Zagrodzka Z.B."/>
            <person name="Johannesson K."/>
            <person name="Butlin R.K."/>
            <person name="Leder E.H."/>
        </authorList>
    </citation>
    <scope>NUCLEOTIDE SEQUENCE [LARGE SCALE GENOMIC DNA]</scope>
    <source>
        <strain evidence="21">Snail1</strain>
        <tissue evidence="21">Muscle</tissue>
    </source>
</reference>
<keyword evidence="8" id="KW-0256">Endoplasmic reticulum</keyword>
<dbReference type="InterPro" id="IPR007266">
    <property type="entry name" value="Ero1"/>
</dbReference>
<feature type="active site" description="Nucleophile" evidence="16">
    <location>
        <position position="410"/>
    </location>
</feature>